<dbReference type="InterPro" id="IPR032816">
    <property type="entry name" value="VTT_dom"/>
</dbReference>
<feature type="domain" description="VTT" evidence="2">
    <location>
        <begin position="62"/>
        <end position="159"/>
    </location>
</feature>
<dbReference type="InterPro" id="IPR051311">
    <property type="entry name" value="DedA_domain"/>
</dbReference>
<reference evidence="3 4" key="1">
    <citation type="submission" date="2014-12" db="EMBL/GenBank/DDBJ databases">
        <title>Reclassification of Actinobacillus muris as Muribacter muris.</title>
        <authorList>
            <person name="Christensen H."/>
            <person name="Nicklas W."/>
            <person name="Bisgaard M."/>
        </authorList>
    </citation>
    <scope>NUCLEOTIDE SEQUENCE [LARGE SCALE GENOMIC DNA]</scope>
    <source>
        <strain evidence="3 4">Ackerman80-443D</strain>
    </source>
</reference>
<proteinExistence type="predicted"/>
<keyword evidence="1" id="KW-0472">Membrane</keyword>
<accession>A0A0J5P4I3</accession>
<dbReference type="Pfam" id="PF09335">
    <property type="entry name" value="VTT_dom"/>
    <property type="match status" value="1"/>
</dbReference>
<dbReference type="EMBL" id="JWIZ01000045">
    <property type="protein sequence ID" value="KMK51211.1"/>
    <property type="molecule type" value="Genomic_DNA"/>
</dbReference>
<feature type="transmembrane region" description="Helical" evidence="1">
    <location>
        <begin position="58"/>
        <end position="82"/>
    </location>
</feature>
<gene>
    <name evidence="3" type="ORF">RO21_07645</name>
</gene>
<keyword evidence="1" id="KW-0812">Transmembrane</keyword>
<dbReference type="Proteomes" id="UP000036270">
    <property type="component" value="Unassembled WGS sequence"/>
</dbReference>
<dbReference type="AlphaFoldDB" id="A0A0J5P4I3"/>
<evidence type="ECO:0000313" key="3">
    <source>
        <dbReference type="EMBL" id="KMK51211.1"/>
    </source>
</evidence>
<feature type="transmembrane region" description="Helical" evidence="1">
    <location>
        <begin position="20"/>
        <end position="46"/>
    </location>
</feature>
<evidence type="ECO:0000256" key="1">
    <source>
        <dbReference type="SAM" id="Phobius"/>
    </source>
</evidence>
<organism evidence="3 4">
    <name type="scientific">Muribacter muris</name>
    <dbReference type="NCBI Taxonomy" id="67855"/>
    <lineage>
        <taxon>Bacteria</taxon>
        <taxon>Pseudomonadati</taxon>
        <taxon>Pseudomonadota</taxon>
        <taxon>Gammaproteobacteria</taxon>
        <taxon>Pasteurellales</taxon>
        <taxon>Pasteurellaceae</taxon>
        <taxon>Muribacter</taxon>
    </lineage>
</organism>
<feature type="transmembrane region" description="Helical" evidence="1">
    <location>
        <begin position="139"/>
        <end position="162"/>
    </location>
</feature>
<dbReference type="GO" id="GO:0005886">
    <property type="term" value="C:plasma membrane"/>
    <property type="evidence" value="ECO:0007669"/>
    <property type="project" value="UniProtKB-ARBA"/>
</dbReference>
<name>A0A0J5P4I3_9PAST</name>
<dbReference type="PANTHER" id="PTHR42709:SF4">
    <property type="entry name" value="INNER MEMBRANE PROTEIN YQAA"/>
    <property type="match status" value="1"/>
</dbReference>
<comment type="caution">
    <text evidence="3">The sequence shown here is derived from an EMBL/GenBank/DDBJ whole genome shotgun (WGS) entry which is preliminary data.</text>
</comment>
<evidence type="ECO:0000259" key="2">
    <source>
        <dbReference type="Pfam" id="PF09335"/>
    </source>
</evidence>
<protein>
    <submittedName>
        <fullName evidence="3">Membrane protein</fullName>
    </submittedName>
</protein>
<evidence type="ECO:0000313" key="4">
    <source>
        <dbReference type="Proteomes" id="UP000036270"/>
    </source>
</evidence>
<keyword evidence="1" id="KW-1133">Transmembrane helix</keyword>
<dbReference type="RefSeq" id="WP_047977207.1">
    <property type="nucleotide sequence ID" value="NZ_JWIZ01000045.1"/>
</dbReference>
<feature type="transmembrane region" description="Helical" evidence="1">
    <location>
        <begin position="108"/>
        <end position="132"/>
    </location>
</feature>
<dbReference type="PANTHER" id="PTHR42709">
    <property type="entry name" value="ALKALINE PHOSPHATASE LIKE PROTEIN"/>
    <property type="match status" value="1"/>
</dbReference>
<sequence length="163" mass="18211">MNDYLTAFIGFFTSTEYQWLILFTSAFLSATLLPGNSEIVFTTLVSQALWKNGEDMPLQLLLLLTSATLGNSLGSITTYFLARLVPEPQLHNLRSGKARWALTVSQRYGVWALLLSWLPVIGDLLCGIAGWLRFHFAMSVLCITLGKLARYLVILFGVYVWVG</sequence>
<dbReference type="PATRIC" id="fig|67855.3.peg.1569"/>
<keyword evidence="4" id="KW-1185">Reference proteome</keyword>